<dbReference type="Proteomes" id="UP000183376">
    <property type="component" value="Chromosome I"/>
</dbReference>
<dbReference type="PANTHER" id="PTHR35010">
    <property type="entry name" value="BLL4672 PROTEIN-RELATED"/>
    <property type="match status" value="1"/>
</dbReference>
<dbReference type="InterPro" id="IPR041413">
    <property type="entry name" value="MLTR_LBD"/>
</dbReference>
<dbReference type="InterPro" id="IPR010982">
    <property type="entry name" value="Lambda_DNA-bd_dom_sf"/>
</dbReference>
<dbReference type="GO" id="GO:0003677">
    <property type="term" value="F:DNA binding"/>
    <property type="evidence" value="ECO:0007669"/>
    <property type="project" value="InterPro"/>
</dbReference>
<evidence type="ECO:0000313" key="3">
    <source>
        <dbReference type="Proteomes" id="UP000183376"/>
    </source>
</evidence>
<proteinExistence type="predicted"/>
<dbReference type="InterPro" id="IPR001387">
    <property type="entry name" value="Cro/C1-type_HTH"/>
</dbReference>
<dbReference type="EMBL" id="LT629701">
    <property type="protein sequence ID" value="SDM44238.1"/>
    <property type="molecule type" value="Genomic_DNA"/>
</dbReference>
<gene>
    <name evidence="2" type="ORF">SAMN04489726_1644</name>
</gene>
<dbReference type="SUPFAM" id="SSF47413">
    <property type="entry name" value="lambda repressor-like DNA-binding domains"/>
    <property type="match status" value="1"/>
</dbReference>
<dbReference type="OrthoDB" id="2959414at2"/>
<dbReference type="Pfam" id="PF01381">
    <property type="entry name" value="HTH_3"/>
    <property type="match status" value="1"/>
</dbReference>
<evidence type="ECO:0000259" key="1">
    <source>
        <dbReference type="PROSITE" id="PS50943"/>
    </source>
</evidence>
<dbReference type="Gene3D" id="1.10.260.40">
    <property type="entry name" value="lambda repressor-like DNA-binding domains"/>
    <property type="match status" value="1"/>
</dbReference>
<sequence>MSTPVGELLRDWRGRRRLSQLDLSLRADISARHLSFVETGRSAPSRDMVLRLAEQLEVPLRERNRLLLAAGFAPAYRESALDSPRLSAVQAAVRQVLAAHEPYPSVAVDRRWNLVEANAASSLFTDDIAPHLLAGQPNALRISLHPDGMAPRIANLGQWRAHLLGRLAREVAVSGDADVAELLAELREYPCDEPEVEVPDTGEVFVPLRIRYEDAELSLLSTVSTFGTALDVTVAELSVESFFPADAATASFLRARLT</sequence>
<protein>
    <submittedName>
        <fullName evidence="2">Transcriptional regulator, contains XRE-family HTH domain</fullName>
    </submittedName>
</protein>
<name>A0A1G9T9D5_ALLAB</name>
<keyword evidence="3" id="KW-1185">Reference proteome</keyword>
<dbReference type="PROSITE" id="PS50943">
    <property type="entry name" value="HTH_CROC1"/>
    <property type="match status" value="1"/>
</dbReference>
<dbReference type="Gene3D" id="3.30.450.180">
    <property type="match status" value="1"/>
</dbReference>
<dbReference type="SMART" id="SM00530">
    <property type="entry name" value="HTH_XRE"/>
    <property type="match status" value="1"/>
</dbReference>
<evidence type="ECO:0000313" key="2">
    <source>
        <dbReference type="EMBL" id="SDM44238.1"/>
    </source>
</evidence>
<dbReference type="PANTHER" id="PTHR35010:SF4">
    <property type="entry name" value="BLL5781 PROTEIN"/>
    <property type="match status" value="1"/>
</dbReference>
<dbReference type="STRING" id="211114.SAMN04489726_1644"/>
<dbReference type="eggNOG" id="COG1396">
    <property type="taxonomic scope" value="Bacteria"/>
</dbReference>
<dbReference type="CDD" id="cd00093">
    <property type="entry name" value="HTH_XRE"/>
    <property type="match status" value="1"/>
</dbReference>
<accession>A0A1G9T9D5</accession>
<feature type="domain" description="HTH cro/C1-type" evidence="1">
    <location>
        <begin position="9"/>
        <end position="63"/>
    </location>
</feature>
<dbReference type="AlphaFoldDB" id="A0A1G9T9D5"/>
<dbReference type="Pfam" id="PF17765">
    <property type="entry name" value="MLTR_LBD"/>
    <property type="match status" value="1"/>
</dbReference>
<organism evidence="2 3">
    <name type="scientific">Allokutzneria albata</name>
    <name type="common">Kibdelosporangium albatum</name>
    <dbReference type="NCBI Taxonomy" id="211114"/>
    <lineage>
        <taxon>Bacteria</taxon>
        <taxon>Bacillati</taxon>
        <taxon>Actinomycetota</taxon>
        <taxon>Actinomycetes</taxon>
        <taxon>Pseudonocardiales</taxon>
        <taxon>Pseudonocardiaceae</taxon>
        <taxon>Allokutzneria</taxon>
    </lineage>
</organism>
<reference evidence="2 3" key="1">
    <citation type="submission" date="2016-10" db="EMBL/GenBank/DDBJ databases">
        <authorList>
            <person name="de Groot N.N."/>
        </authorList>
    </citation>
    <scope>NUCLEOTIDE SEQUENCE [LARGE SCALE GENOMIC DNA]</scope>
    <source>
        <strain evidence="2 3">DSM 44149</strain>
    </source>
</reference>
<dbReference type="RefSeq" id="WP_030433031.1">
    <property type="nucleotide sequence ID" value="NZ_JOEF01000035.1"/>
</dbReference>